<dbReference type="EMBL" id="JAVFWL010000001">
    <property type="protein sequence ID" value="KAK6728646.1"/>
    <property type="molecule type" value="Genomic_DNA"/>
</dbReference>
<accession>A0ABR1BQE9</accession>
<evidence type="ECO:0000259" key="12">
    <source>
        <dbReference type="PROSITE" id="PS51292"/>
    </source>
</evidence>
<name>A0ABR1BQE9_NECAM</name>
<evidence type="ECO:0000256" key="2">
    <source>
        <dbReference type="ARBA" id="ARBA00022679"/>
    </source>
</evidence>
<evidence type="ECO:0000256" key="3">
    <source>
        <dbReference type="ARBA" id="ARBA00022692"/>
    </source>
</evidence>
<evidence type="ECO:0000256" key="8">
    <source>
        <dbReference type="ARBA" id="ARBA00022989"/>
    </source>
</evidence>
<dbReference type="CDD" id="cd16495">
    <property type="entry name" value="RING_CH-C4HC3_MARCH"/>
    <property type="match status" value="1"/>
</dbReference>
<proteinExistence type="predicted"/>
<comment type="subcellular location">
    <subcellularLocation>
        <location evidence="1">Membrane</location>
        <topology evidence="1">Multi-pass membrane protein</topology>
    </subcellularLocation>
</comment>
<dbReference type="SMART" id="SM00744">
    <property type="entry name" value="RINGv"/>
    <property type="match status" value="1"/>
</dbReference>
<sequence>MTAASQQNTTWRFDWLIATVTSYRAAINAFFRKRKTLVMSAVHLPILPDSDPLKATQSQRRREADDAQSTTSADSGNGSLNNSSMHDSVHPQMWSSATEPNEEQATPSLLSSMENQPLILKEVDEEEVQAKEERKPSQTWLPSQLLGSDLAASKGSVCSSSTALCRICHTECENARDPFVSPCRCSGSLLYVHRSCLVHWLELSTRKMVPSPRCELCGYNYRRRNCINLSSLHFPHISAKDRLLNALFLIVFIIMVVCAVLSIHFLQLSEQYHSTLRGYRVVSSSLSDDDVTVVVCSVLFFAAFFIAVFTQYRAEASVCRVLFRCWTTNRNWTIRHYDIRDDPEMLAHRQARFTEDPVVKIGRSSEGTSKVDNCISTANRQLPITVMETR</sequence>
<dbReference type="PROSITE" id="PS51292">
    <property type="entry name" value="ZF_RING_CH"/>
    <property type="match status" value="1"/>
</dbReference>
<feature type="compositionally biased region" description="Polar residues" evidence="10">
    <location>
        <begin position="93"/>
        <end position="108"/>
    </location>
</feature>
<dbReference type="Gene3D" id="3.30.40.10">
    <property type="entry name" value="Zinc/RING finger domain, C3HC4 (zinc finger)"/>
    <property type="match status" value="1"/>
</dbReference>
<keyword evidence="6" id="KW-0833">Ubl conjugation pathway</keyword>
<keyword evidence="8 11" id="KW-1133">Transmembrane helix</keyword>
<reference evidence="13 14" key="1">
    <citation type="submission" date="2023-08" db="EMBL/GenBank/DDBJ databases">
        <title>A Necator americanus chromosomal reference genome.</title>
        <authorList>
            <person name="Ilik V."/>
            <person name="Petrzelkova K.J."/>
            <person name="Pardy F."/>
            <person name="Fuh T."/>
            <person name="Niatou-Singa F.S."/>
            <person name="Gouil Q."/>
            <person name="Baker L."/>
            <person name="Ritchie M.E."/>
            <person name="Jex A.R."/>
            <person name="Gazzola D."/>
            <person name="Li H."/>
            <person name="Toshio Fujiwara R."/>
            <person name="Zhan B."/>
            <person name="Aroian R.V."/>
            <person name="Pafco B."/>
            <person name="Schwarz E.M."/>
        </authorList>
    </citation>
    <scope>NUCLEOTIDE SEQUENCE [LARGE SCALE GENOMIC DNA]</scope>
    <source>
        <strain evidence="13 14">Aroian</strain>
        <tissue evidence="13">Whole animal</tissue>
    </source>
</reference>
<evidence type="ECO:0000256" key="11">
    <source>
        <dbReference type="SAM" id="Phobius"/>
    </source>
</evidence>
<evidence type="ECO:0000313" key="13">
    <source>
        <dbReference type="EMBL" id="KAK6728646.1"/>
    </source>
</evidence>
<evidence type="ECO:0000256" key="7">
    <source>
        <dbReference type="ARBA" id="ARBA00022833"/>
    </source>
</evidence>
<keyword evidence="7" id="KW-0862">Zinc</keyword>
<dbReference type="SUPFAM" id="SSF57850">
    <property type="entry name" value="RING/U-box"/>
    <property type="match status" value="1"/>
</dbReference>
<feature type="transmembrane region" description="Helical" evidence="11">
    <location>
        <begin position="291"/>
        <end position="310"/>
    </location>
</feature>
<keyword evidence="2" id="KW-0808">Transferase</keyword>
<protein>
    <recommendedName>
        <fullName evidence="12">RING-CH-type domain-containing protein</fullName>
    </recommendedName>
</protein>
<keyword evidence="9 11" id="KW-0472">Membrane</keyword>
<feature type="domain" description="RING-CH-type" evidence="12">
    <location>
        <begin position="157"/>
        <end position="224"/>
    </location>
</feature>
<dbReference type="InterPro" id="IPR011016">
    <property type="entry name" value="Znf_RING-CH"/>
</dbReference>
<dbReference type="InterPro" id="IPR013083">
    <property type="entry name" value="Znf_RING/FYVE/PHD"/>
</dbReference>
<feature type="region of interest" description="Disordered" evidence="10">
    <location>
        <begin position="47"/>
        <end position="108"/>
    </location>
</feature>
<keyword evidence="14" id="KW-1185">Reference proteome</keyword>
<keyword evidence="3 11" id="KW-0812">Transmembrane</keyword>
<evidence type="ECO:0000313" key="14">
    <source>
        <dbReference type="Proteomes" id="UP001303046"/>
    </source>
</evidence>
<dbReference type="Pfam" id="PF12906">
    <property type="entry name" value="RINGv"/>
    <property type="match status" value="1"/>
</dbReference>
<comment type="caution">
    <text evidence="13">The sequence shown here is derived from an EMBL/GenBank/DDBJ whole genome shotgun (WGS) entry which is preliminary data.</text>
</comment>
<evidence type="ECO:0000256" key="6">
    <source>
        <dbReference type="ARBA" id="ARBA00022786"/>
    </source>
</evidence>
<dbReference type="PANTHER" id="PTHR46065">
    <property type="entry name" value="E3 UBIQUITIN-PROTEIN LIGASE MARCH 2/3 FAMILY MEMBER"/>
    <property type="match status" value="1"/>
</dbReference>
<keyword evidence="5" id="KW-0863">Zinc-finger</keyword>
<organism evidence="13 14">
    <name type="scientific">Necator americanus</name>
    <name type="common">Human hookworm</name>
    <dbReference type="NCBI Taxonomy" id="51031"/>
    <lineage>
        <taxon>Eukaryota</taxon>
        <taxon>Metazoa</taxon>
        <taxon>Ecdysozoa</taxon>
        <taxon>Nematoda</taxon>
        <taxon>Chromadorea</taxon>
        <taxon>Rhabditida</taxon>
        <taxon>Rhabditina</taxon>
        <taxon>Rhabditomorpha</taxon>
        <taxon>Strongyloidea</taxon>
        <taxon>Ancylostomatidae</taxon>
        <taxon>Bunostominae</taxon>
        <taxon>Necator</taxon>
    </lineage>
</organism>
<keyword evidence="4" id="KW-0479">Metal-binding</keyword>
<evidence type="ECO:0000256" key="4">
    <source>
        <dbReference type="ARBA" id="ARBA00022723"/>
    </source>
</evidence>
<evidence type="ECO:0000256" key="10">
    <source>
        <dbReference type="SAM" id="MobiDB-lite"/>
    </source>
</evidence>
<gene>
    <name evidence="13" type="primary">Necator_chrI.g2096</name>
    <name evidence="13" type="ORF">RB195_005969</name>
</gene>
<feature type="compositionally biased region" description="Polar residues" evidence="10">
    <location>
        <begin position="67"/>
        <end position="86"/>
    </location>
</feature>
<evidence type="ECO:0000256" key="9">
    <source>
        <dbReference type="ARBA" id="ARBA00023136"/>
    </source>
</evidence>
<dbReference type="PANTHER" id="PTHR46065:SF3">
    <property type="entry name" value="FI20425P1"/>
    <property type="match status" value="1"/>
</dbReference>
<dbReference type="Proteomes" id="UP001303046">
    <property type="component" value="Unassembled WGS sequence"/>
</dbReference>
<feature type="transmembrane region" description="Helical" evidence="11">
    <location>
        <begin position="243"/>
        <end position="266"/>
    </location>
</feature>
<evidence type="ECO:0000256" key="1">
    <source>
        <dbReference type="ARBA" id="ARBA00004141"/>
    </source>
</evidence>
<evidence type="ECO:0000256" key="5">
    <source>
        <dbReference type="ARBA" id="ARBA00022771"/>
    </source>
</evidence>